<evidence type="ECO:0000259" key="11">
    <source>
        <dbReference type="PROSITE" id="PS50011"/>
    </source>
</evidence>
<dbReference type="FunFam" id="3.30.200.20:FF:000054">
    <property type="entry name" value="Cyclin-dependent kinase 11B"/>
    <property type="match status" value="1"/>
</dbReference>
<evidence type="ECO:0000256" key="7">
    <source>
        <dbReference type="ARBA" id="ARBA00022840"/>
    </source>
</evidence>
<sequence length="417" mass="47439">MDFKKSRWESSPKLQKSKLKNDLKGSTPKTSPSLLSENQTFGTSYSNDPLSYHLISKCRSINEHYEMLNKIEEGTYGVVYRAKNRNSGEIVALKHLKIDKSYSGFPITSLREIYTLKNSKHPHLINIREIVVGNSINSVYIVMDYVEHDLKVLITNMPSAFLQSEIKTLMLQLLSAVEFLHKNHIIHRDLKTSNLLMNNSGQIKVADFGLARKYSSPLLPMTNIVVTLWYRAPELLFGETKYSTSVDMWSVGCIFAELIDKEPLFPGTSEISQISKIFSLLGTPDKNTWPEFDLLPSSQLFSFKKQSHSKLREKFLNLTQNGIDLLSKMLDFNPKTRISASEALNHPYFRESPYPKDPSLFPTWPSKSSGEIRKAYNSPSAPKHDDDVSPTSKQIVFSDIFENASKNTDKAGFKLRL</sequence>
<evidence type="ECO:0000256" key="6">
    <source>
        <dbReference type="ARBA" id="ARBA00022777"/>
    </source>
</evidence>
<dbReference type="Pfam" id="PF00069">
    <property type="entry name" value="Pkinase"/>
    <property type="match status" value="1"/>
</dbReference>
<dbReference type="CDD" id="cd07843">
    <property type="entry name" value="STKc_CDC2L1"/>
    <property type="match status" value="1"/>
</dbReference>
<name>A0A2T9Z819_9FUNG</name>
<dbReference type="Proteomes" id="UP000245609">
    <property type="component" value="Unassembled WGS sequence"/>
</dbReference>
<reference evidence="12 13" key="1">
    <citation type="journal article" date="2018" name="MBio">
        <title>Comparative Genomics Reveals the Core Gene Toolbox for the Fungus-Insect Symbiosis.</title>
        <authorList>
            <person name="Wang Y."/>
            <person name="Stata M."/>
            <person name="Wang W."/>
            <person name="Stajich J.E."/>
            <person name="White M.M."/>
            <person name="Moncalvo J.M."/>
        </authorList>
    </citation>
    <scope>NUCLEOTIDE SEQUENCE [LARGE SCALE GENOMIC DNA]</scope>
    <source>
        <strain evidence="12 13">SC-DP-2</strain>
    </source>
</reference>
<dbReference type="InterPro" id="IPR011009">
    <property type="entry name" value="Kinase-like_dom_sf"/>
</dbReference>
<gene>
    <name evidence="12" type="ORF">BB560_004872</name>
</gene>
<dbReference type="EMBL" id="MBFS01001683">
    <property type="protein sequence ID" value="PVV00734.1"/>
    <property type="molecule type" value="Genomic_DNA"/>
</dbReference>
<dbReference type="GO" id="GO:0005634">
    <property type="term" value="C:nucleus"/>
    <property type="evidence" value="ECO:0007669"/>
    <property type="project" value="TreeGrafter"/>
</dbReference>
<comment type="catalytic activity">
    <reaction evidence="8">
        <text>L-threonyl-[protein] + ATP = O-phospho-L-threonyl-[protein] + ADP + H(+)</text>
        <dbReference type="Rhea" id="RHEA:46608"/>
        <dbReference type="Rhea" id="RHEA-COMP:11060"/>
        <dbReference type="Rhea" id="RHEA-COMP:11605"/>
        <dbReference type="ChEBI" id="CHEBI:15378"/>
        <dbReference type="ChEBI" id="CHEBI:30013"/>
        <dbReference type="ChEBI" id="CHEBI:30616"/>
        <dbReference type="ChEBI" id="CHEBI:61977"/>
        <dbReference type="ChEBI" id="CHEBI:456216"/>
        <dbReference type="EC" id="2.7.11.22"/>
    </reaction>
</comment>
<keyword evidence="3" id="KW-0723">Serine/threonine-protein kinase</keyword>
<dbReference type="InterPro" id="IPR008271">
    <property type="entry name" value="Ser/Thr_kinase_AS"/>
</dbReference>
<keyword evidence="4" id="KW-0808">Transferase</keyword>
<dbReference type="PANTHER" id="PTHR24056:SF107">
    <property type="entry name" value="CYCLIN-DEPENDENT KINASE 11A-RELATED"/>
    <property type="match status" value="1"/>
</dbReference>
<keyword evidence="7" id="KW-0067">ATP-binding</keyword>
<keyword evidence="5" id="KW-0547">Nucleotide-binding</keyword>
<dbReference type="PROSITE" id="PS50011">
    <property type="entry name" value="PROTEIN_KINASE_DOM"/>
    <property type="match status" value="1"/>
</dbReference>
<evidence type="ECO:0000256" key="8">
    <source>
        <dbReference type="ARBA" id="ARBA00047811"/>
    </source>
</evidence>
<comment type="catalytic activity">
    <reaction evidence="9">
        <text>L-seryl-[protein] + ATP = O-phospho-L-seryl-[protein] + ADP + H(+)</text>
        <dbReference type="Rhea" id="RHEA:17989"/>
        <dbReference type="Rhea" id="RHEA-COMP:9863"/>
        <dbReference type="Rhea" id="RHEA-COMP:11604"/>
        <dbReference type="ChEBI" id="CHEBI:15378"/>
        <dbReference type="ChEBI" id="CHEBI:29999"/>
        <dbReference type="ChEBI" id="CHEBI:30616"/>
        <dbReference type="ChEBI" id="CHEBI:83421"/>
        <dbReference type="ChEBI" id="CHEBI:456216"/>
        <dbReference type="EC" id="2.7.11.22"/>
    </reaction>
</comment>
<dbReference type="OrthoDB" id="1732493at2759"/>
<dbReference type="Gene3D" id="1.10.510.10">
    <property type="entry name" value="Transferase(Phosphotransferase) domain 1"/>
    <property type="match status" value="1"/>
</dbReference>
<evidence type="ECO:0000313" key="13">
    <source>
        <dbReference type="Proteomes" id="UP000245609"/>
    </source>
</evidence>
<dbReference type="STRING" id="133381.A0A2T9Z819"/>
<evidence type="ECO:0000256" key="10">
    <source>
        <dbReference type="SAM" id="MobiDB-lite"/>
    </source>
</evidence>
<dbReference type="EC" id="2.7.11.22" evidence="2"/>
<feature type="compositionally biased region" description="Polar residues" evidence="10">
    <location>
        <begin position="27"/>
        <end position="38"/>
    </location>
</feature>
<keyword evidence="13" id="KW-1185">Reference proteome</keyword>
<feature type="compositionally biased region" description="Basic and acidic residues" evidence="10">
    <location>
        <begin position="1"/>
        <end position="10"/>
    </location>
</feature>
<comment type="caution">
    <text evidence="12">The sequence shown here is derived from an EMBL/GenBank/DDBJ whole genome shotgun (WGS) entry which is preliminary data.</text>
</comment>
<dbReference type="GO" id="GO:0005524">
    <property type="term" value="F:ATP binding"/>
    <property type="evidence" value="ECO:0007669"/>
    <property type="project" value="UniProtKB-KW"/>
</dbReference>
<dbReference type="SUPFAM" id="SSF56112">
    <property type="entry name" value="Protein kinase-like (PK-like)"/>
    <property type="match status" value="1"/>
</dbReference>
<dbReference type="PROSITE" id="PS00108">
    <property type="entry name" value="PROTEIN_KINASE_ST"/>
    <property type="match status" value="1"/>
</dbReference>
<organism evidence="12 13">
    <name type="scientific">Smittium megazygosporum</name>
    <dbReference type="NCBI Taxonomy" id="133381"/>
    <lineage>
        <taxon>Eukaryota</taxon>
        <taxon>Fungi</taxon>
        <taxon>Fungi incertae sedis</taxon>
        <taxon>Zoopagomycota</taxon>
        <taxon>Kickxellomycotina</taxon>
        <taxon>Harpellomycetes</taxon>
        <taxon>Harpellales</taxon>
        <taxon>Legeriomycetaceae</taxon>
        <taxon>Smittium</taxon>
    </lineage>
</organism>
<protein>
    <recommendedName>
        <fullName evidence="2">cyclin-dependent kinase</fullName>
        <ecNumber evidence="2">2.7.11.22</ecNumber>
    </recommendedName>
</protein>
<evidence type="ECO:0000256" key="3">
    <source>
        <dbReference type="ARBA" id="ARBA00022527"/>
    </source>
</evidence>
<evidence type="ECO:0000256" key="4">
    <source>
        <dbReference type="ARBA" id="ARBA00022679"/>
    </source>
</evidence>
<evidence type="ECO:0000313" key="12">
    <source>
        <dbReference type="EMBL" id="PVV00734.1"/>
    </source>
</evidence>
<dbReference type="InterPro" id="IPR000719">
    <property type="entry name" value="Prot_kinase_dom"/>
</dbReference>
<accession>A0A2T9Z819</accession>
<evidence type="ECO:0000256" key="2">
    <source>
        <dbReference type="ARBA" id="ARBA00012425"/>
    </source>
</evidence>
<dbReference type="GO" id="GO:0004693">
    <property type="term" value="F:cyclin-dependent protein serine/threonine kinase activity"/>
    <property type="evidence" value="ECO:0007669"/>
    <property type="project" value="UniProtKB-EC"/>
</dbReference>
<proteinExistence type="inferred from homology"/>
<comment type="similarity">
    <text evidence="1">Belongs to the protein kinase superfamily. CMGC Ser/Thr protein kinase family. CDC2/CDKX subfamily.</text>
</comment>
<feature type="domain" description="Protein kinase" evidence="11">
    <location>
        <begin position="65"/>
        <end position="349"/>
    </location>
</feature>
<dbReference type="SMART" id="SM00220">
    <property type="entry name" value="S_TKc"/>
    <property type="match status" value="1"/>
</dbReference>
<dbReference type="FunFam" id="1.10.510.10:FF:000211">
    <property type="entry name" value="Cyclin-dependent kinase G-2"/>
    <property type="match status" value="1"/>
</dbReference>
<dbReference type="AlphaFoldDB" id="A0A2T9Z819"/>
<keyword evidence="6" id="KW-0418">Kinase</keyword>
<evidence type="ECO:0000256" key="5">
    <source>
        <dbReference type="ARBA" id="ARBA00022741"/>
    </source>
</evidence>
<dbReference type="PANTHER" id="PTHR24056">
    <property type="entry name" value="CELL DIVISION PROTEIN KINASE"/>
    <property type="match status" value="1"/>
</dbReference>
<feature type="region of interest" description="Disordered" evidence="10">
    <location>
        <begin position="1"/>
        <end position="38"/>
    </location>
</feature>
<dbReference type="InterPro" id="IPR050108">
    <property type="entry name" value="CDK"/>
</dbReference>
<dbReference type="InterPro" id="IPR045267">
    <property type="entry name" value="CDK11/PITSLRE_STKc"/>
</dbReference>
<evidence type="ECO:0000256" key="9">
    <source>
        <dbReference type="ARBA" id="ARBA00048367"/>
    </source>
</evidence>
<dbReference type="Gene3D" id="3.30.200.20">
    <property type="entry name" value="Phosphorylase Kinase, domain 1"/>
    <property type="match status" value="1"/>
</dbReference>
<evidence type="ECO:0000256" key="1">
    <source>
        <dbReference type="ARBA" id="ARBA00006485"/>
    </source>
</evidence>
<dbReference type="GO" id="GO:0007346">
    <property type="term" value="P:regulation of mitotic cell cycle"/>
    <property type="evidence" value="ECO:0007669"/>
    <property type="project" value="TreeGrafter"/>
</dbReference>